<dbReference type="InterPro" id="IPR011043">
    <property type="entry name" value="Gal_Oxase/kelch_b-propeller"/>
</dbReference>
<evidence type="ECO:0000259" key="3">
    <source>
        <dbReference type="Pfam" id="PF07250"/>
    </source>
</evidence>
<dbReference type="CDD" id="cd02851">
    <property type="entry name" value="E_set_GO_C"/>
    <property type="match status" value="1"/>
</dbReference>
<dbReference type="InterPro" id="IPR014756">
    <property type="entry name" value="Ig_E-set"/>
</dbReference>
<dbReference type="SUPFAM" id="SSF81296">
    <property type="entry name" value="E set domains"/>
    <property type="match status" value="1"/>
</dbReference>
<keyword evidence="1 2" id="KW-0732">Signal</keyword>
<dbReference type="EMBL" id="OZ019896">
    <property type="protein sequence ID" value="CAK9223633.1"/>
    <property type="molecule type" value="Genomic_DNA"/>
</dbReference>
<accession>A0ABP0UKA1</accession>
<evidence type="ECO:0000259" key="4">
    <source>
        <dbReference type="Pfam" id="PF09118"/>
    </source>
</evidence>
<evidence type="ECO:0000313" key="6">
    <source>
        <dbReference type="Proteomes" id="UP001497512"/>
    </source>
</evidence>
<evidence type="ECO:0000256" key="2">
    <source>
        <dbReference type="SAM" id="SignalP"/>
    </source>
</evidence>
<dbReference type="Gene3D" id="2.60.40.10">
    <property type="entry name" value="Immunoglobulins"/>
    <property type="match status" value="1"/>
</dbReference>
<feature type="domain" description="Glyoxal oxidase N-terminal" evidence="3">
    <location>
        <begin position="41"/>
        <end position="421"/>
    </location>
</feature>
<dbReference type="PANTHER" id="PTHR32208:SF71">
    <property type="entry name" value="GLYOXAL OXIDASE-RELATED PROTEIN"/>
    <property type="match status" value="1"/>
</dbReference>
<evidence type="ECO:0000313" key="5">
    <source>
        <dbReference type="EMBL" id="CAK9223633.1"/>
    </source>
</evidence>
<evidence type="ECO:0000256" key="1">
    <source>
        <dbReference type="ARBA" id="ARBA00022729"/>
    </source>
</evidence>
<dbReference type="Gene3D" id="2.130.10.80">
    <property type="entry name" value="Galactose oxidase/kelch, beta-propeller"/>
    <property type="match status" value="1"/>
</dbReference>
<dbReference type="PANTHER" id="PTHR32208">
    <property type="entry name" value="SECRETED PROTEIN-RELATED"/>
    <property type="match status" value="1"/>
</dbReference>
<feature type="chain" id="PRO_5047397121" description="Glyoxal oxidase" evidence="2">
    <location>
        <begin position="20"/>
        <end position="534"/>
    </location>
</feature>
<dbReference type="InterPro" id="IPR013783">
    <property type="entry name" value="Ig-like_fold"/>
</dbReference>
<keyword evidence="6" id="KW-1185">Reference proteome</keyword>
<name>A0ABP0UKA1_9BRYO</name>
<dbReference type="InterPro" id="IPR015202">
    <property type="entry name" value="GO-like_E_set"/>
</dbReference>
<proteinExistence type="predicted"/>
<organism evidence="5 6">
    <name type="scientific">Sphagnum troendelagicum</name>
    <dbReference type="NCBI Taxonomy" id="128251"/>
    <lineage>
        <taxon>Eukaryota</taxon>
        <taxon>Viridiplantae</taxon>
        <taxon>Streptophyta</taxon>
        <taxon>Embryophyta</taxon>
        <taxon>Bryophyta</taxon>
        <taxon>Sphagnophytina</taxon>
        <taxon>Sphagnopsida</taxon>
        <taxon>Sphagnales</taxon>
        <taxon>Sphagnaceae</taxon>
        <taxon>Sphagnum</taxon>
    </lineage>
</organism>
<evidence type="ECO:0008006" key="7">
    <source>
        <dbReference type="Google" id="ProtNLM"/>
    </source>
</evidence>
<protein>
    <recommendedName>
        <fullName evidence="7">Glyoxal oxidase</fullName>
    </recommendedName>
</protein>
<dbReference type="Proteomes" id="UP001497512">
    <property type="component" value="Chromosome 4"/>
</dbReference>
<reference evidence="5" key="1">
    <citation type="submission" date="2024-02" db="EMBL/GenBank/DDBJ databases">
        <authorList>
            <consortium name="ELIXIR-Norway"/>
            <consortium name="Elixir Norway"/>
        </authorList>
    </citation>
    <scope>NUCLEOTIDE SEQUENCE</scope>
</reference>
<gene>
    <name evidence="5" type="ORF">CSSPTR1EN2_LOCUS16929</name>
</gene>
<dbReference type="InterPro" id="IPR037293">
    <property type="entry name" value="Gal_Oxidase_central_sf"/>
</dbReference>
<dbReference type="SUPFAM" id="SSF50965">
    <property type="entry name" value="Galactose oxidase, central domain"/>
    <property type="match status" value="1"/>
</dbReference>
<dbReference type="Pfam" id="PF07250">
    <property type="entry name" value="Glyoxal_oxid_N"/>
    <property type="match status" value="1"/>
</dbReference>
<dbReference type="Pfam" id="PF09118">
    <property type="entry name" value="GO-like_E_set"/>
    <property type="match status" value="1"/>
</dbReference>
<sequence length="534" mass="57778">MMIFVCVLALLSSADNVLQVSMGVAADSWELLIENAGVSAMHMTLAHTNKVIMFDRTDYGPSEIKLANGFCRRDPRDLALQVDCWAHSIELDLATNRIRPLTVLTDTWCSSGAWQADGILTQTGGWNDGGTTMRTIGSDGNNDWREFPNTLAVARWYASDQILPDQRVIVVGGRRQFSYEFLPKRGGQAGAIGFPFLEETNDPGAENNLYPFTHLSPDGNLFVFANQDSILLNYGTGEVVKRFPTLNGGPRNYPSSGSSVLLPINAANGTAEVMICGGAPPGSFQDVNRGVFVGALDTCGRMVITDPNPQWAVSVMPSARVMGDMLILPTGEVLIINGARQGTAGWGVAREPNLAPVLYNPVFDRFQVMTETTIPRLYHSTANVMPDGSVLVGGSNPNFGYTFTGSLYPTELRIERYNPYYLNAAYDARRPEIVAIDNEAPGYQVDFKVTLAIPGAPNGVVFHLYAPPFTTHTYSMNQRMLVLATSAPVAAGGRQNFVTTVTAPPSAVLAPSGWYLLTAINDGVPSPSSWIHIG</sequence>
<dbReference type="InterPro" id="IPR009880">
    <property type="entry name" value="Glyoxal_oxidase_N"/>
</dbReference>
<feature type="domain" description="Galactose oxidase-like Early set" evidence="4">
    <location>
        <begin position="430"/>
        <end position="533"/>
    </location>
</feature>
<feature type="signal peptide" evidence="2">
    <location>
        <begin position="1"/>
        <end position="19"/>
    </location>
</feature>